<dbReference type="Proteomes" id="UP001153714">
    <property type="component" value="Chromosome 15"/>
</dbReference>
<dbReference type="EMBL" id="OU893346">
    <property type="protein sequence ID" value="CAG9786209.1"/>
    <property type="molecule type" value="Genomic_DNA"/>
</dbReference>
<evidence type="ECO:0000313" key="2">
    <source>
        <dbReference type="Proteomes" id="UP001153714"/>
    </source>
</evidence>
<reference evidence="1" key="1">
    <citation type="submission" date="2021-12" db="EMBL/GenBank/DDBJ databases">
        <authorList>
            <person name="King R."/>
        </authorList>
    </citation>
    <scope>NUCLEOTIDE SEQUENCE</scope>
</reference>
<dbReference type="OrthoDB" id="6352818at2759"/>
<accession>A0A9N9WCE4</accession>
<reference evidence="1" key="2">
    <citation type="submission" date="2022-10" db="EMBL/GenBank/DDBJ databases">
        <authorList>
            <consortium name="ENA_rothamsted_submissions"/>
            <consortium name="culmorum"/>
            <person name="King R."/>
        </authorList>
    </citation>
    <scope>NUCLEOTIDE SEQUENCE</scope>
</reference>
<proteinExistence type="predicted"/>
<organism evidence="1 2">
    <name type="scientific">Diatraea saccharalis</name>
    <name type="common">sugarcane borer</name>
    <dbReference type="NCBI Taxonomy" id="40085"/>
    <lineage>
        <taxon>Eukaryota</taxon>
        <taxon>Metazoa</taxon>
        <taxon>Ecdysozoa</taxon>
        <taxon>Arthropoda</taxon>
        <taxon>Hexapoda</taxon>
        <taxon>Insecta</taxon>
        <taxon>Pterygota</taxon>
        <taxon>Neoptera</taxon>
        <taxon>Endopterygota</taxon>
        <taxon>Lepidoptera</taxon>
        <taxon>Glossata</taxon>
        <taxon>Ditrysia</taxon>
        <taxon>Pyraloidea</taxon>
        <taxon>Crambidae</taxon>
        <taxon>Crambinae</taxon>
        <taxon>Diatraea</taxon>
    </lineage>
</organism>
<protein>
    <recommendedName>
        <fullName evidence="3">DUF4371 domain-containing protein</fullName>
    </recommendedName>
</protein>
<name>A0A9N9WCE4_9NEOP</name>
<evidence type="ECO:0000313" key="1">
    <source>
        <dbReference type="EMBL" id="CAG9786209.1"/>
    </source>
</evidence>
<gene>
    <name evidence="1" type="ORF">DIATSA_LOCUS4181</name>
</gene>
<keyword evidence="2" id="KW-1185">Reference proteome</keyword>
<dbReference type="AlphaFoldDB" id="A0A9N9WCE4"/>
<sequence>MANDTKTTLTDRMAGFESFIIALDESTDLSDTAQLAIFVGHSSTGYICRTQLNWLYLFQVLIKSSLFLRNCLLYSRLKGQLQERTFLMKFKRYLKILPCHGQN</sequence>
<evidence type="ECO:0008006" key="3">
    <source>
        <dbReference type="Google" id="ProtNLM"/>
    </source>
</evidence>